<evidence type="ECO:0000313" key="1">
    <source>
        <dbReference type="EMBL" id="MFC3323608.1"/>
    </source>
</evidence>
<reference evidence="2" key="1">
    <citation type="journal article" date="2019" name="Int. J. Syst. Evol. Microbiol.">
        <title>The Global Catalogue of Microorganisms (GCM) 10K type strain sequencing project: providing services to taxonomists for standard genome sequencing and annotation.</title>
        <authorList>
            <consortium name="The Broad Institute Genomics Platform"/>
            <consortium name="The Broad Institute Genome Sequencing Center for Infectious Disease"/>
            <person name="Wu L."/>
            <person name="Ma J."/>
        </authorList>
    </citation>
    <scope>NUCLEOTIDE SEQUENCE [LARGE SCALE GENOMIC DNA]</scope>
    <source>
        <strain evidence="2">ICMP 19515</strain>
    </source>
</reference>
<sequence>MRVMIWHEIVNDVVGGIPVTVTYCPLCNTGIIVDRRLDGRTLDFGTTGKLRNSDLVMYDRQTESWWQQYGGEAIVGDLAGRSLKILSSRLESLKSFRERAPEGRVLVPNDPRFALTGPIPMSVMTRRYDRSCSREICRRTYRR</sequence>
<dbReference type="InterPro" id="IPR021516">
    <property type="entry name" value="DUF3179"/>
</dbReference>
<keyword evidence="2" id="KW-1185">Reference proteome</keyword>
<dbReference type="RefSeq" id="WP_378987844.1">
    <property type="nucleotide sequence ID" value="NZ_JBHRVD010000001.1"/>
</dbReference>
<dbReference type="Pfam" id="PF11376">
    <property type="entry name" value="DUF3179"/>
    <property type="match status" value="1"/>
</dbReference>
<organism evidence="1 2">
    <name type="scientific">Mesorhizobium cantuariense</name>
    <dbReference type="NCBI Taxonomy" id="1300275"/>
    <lineage>
        <taxon>Bacteria</taxon>
        <taxon>Pseudomonadati</taxon>
        <taxon>Pseudomonadota</taxon>
        <taxon>Alphaproteobacteria</taxon>
        <taxon>Hyphomicrobiales</taxon>
        <taxon>Phyllobacteriaceae</taxon>
        <taxon>Mesorhizobium</taxon>
    </lineage>
</organism>
<proteinExistence type="predicted"/>
<accession>A0ABV7MPU0</accession>
<comment type="caution">
    <text evidence="1">The sequence shown here is derived from an EMBL/GenBank/DDBJ whole genome shotgun (WGS) entry which is preliminary data.</text>
</comment>
<gene>
    <name evidence="1" type="ORF">ACFOJ9_17740</name>
</gene>
<protein>
    <submittedName>
        <fullName evidence="1">DUF3179 domain-containing (Seleno)protein</fullName>
    </submittedName>
</protein>
<evidence type="ECO:0000313" key="2">
    <source>
        <dbReference type="Proteomes" id="UP001595648"/>
    </source>
</evidence>
<dbReference type="EMBL" id="JBHRVD010000001">
    <property type="protein sequence ID" value="MFC3323608.1"/>
    <property type="molecule type" value="Genomic_DNA"/>
</dbReference>
<name>A0ABV7MPU0_9HYPH</name>
<dbReference type="Proteomes" id="UP001595648">
    <property type="component" value="Unassembled WGS sequence"/>
</dbReference>